<dbReference type="AlphaFoldDB" id="A0A6A6DX38"/>
<reference evidence="1" key="1">
    <citation type="journal article" date="2020" name="Stud. Mycol.">
        <title>101 Dothideomycetes genomes: a test case for predicting lifestyles and emergence of pathogens.</title>
        <authorList>
            <person name="Haridas S."/>
            <person name="Albert R."/>
            <person name="Binder M."/>
            <person name="Bloem J."/>
            <person name="Labutti K."/>
            <person name="Salamov A."/>
            <person name="Andreopoulos B."/>
            <person name="Baker S."/>
            <person name="Barry K."/>
            <person name="Bills G."/>
            <person name="Bluhm B."/>
            <person name="Cannon C."/>
            <person name="Castanera R."/>
            <person name="Culley D."/>
            <person name="Daum C."/>
            <person name="Ezra D."/>
            <person name="Gonzalez J."/>
            <person name="Henrissat B."/>
            <person name="Kuo A."/>
            <person name="Liang C."/>
            <person name="Lipzen A."/>
            <person name="Lutzoni F."/>
            <person name="Magnuson J."/>
            <person name="Mondo S."/>
            <person name="Nolan M."/>
            <person name="Ohm R."/>
            <person name="Pangilinan J."/>
            <person name="Park H.-J."/>
            <person name="Ramirez L."/>
            <person name="Alfaro M."/>
            <person name="Sun H."/>
            <person name="Tritt A."/>
            <person name="Yoshinaga Y."/>
            <person name="Zwiers L.-H."/>
            <person name="Turgeon B."/>
            <person name="Goodwin S."/>
            <person name="Spatafora J."/>
            <person name="Crous P."/>
            <person name="Grigoriev I."/>
        </authorList>
    </citation>
    <scope>NUCLEOTIDE SEQUENCE</scope>
    <source>
        <strain evidence="1">CBS 207.26</strain>
    </source>
</reference>
<proteinExistence type="predicted"/>
<keyword evidence="2" id="KW-1185">Reference proteome</keyword>
<name>A0A6A6DX38_9PEZI</name>
<dbReference type="PROSITE" id="PS51257">
    <property type="entry name" value="PROKAR_LIPOPROTEIN"/>
    <property type="match status" value="1"/>
</dbReference>
<evidence type="ECO:0000313" key="2">
    <source>
        <dbReference type="Proteomes" id="UP000800200"/>
    </source>
</evidence>
<protein>
    <submittedName>
        <fullName evidence="1">Uncharacterized protein</fullName>
    </submittedName>
</protein>
<evidence type="ECO:0000313" key="1">
    <source>
        <dbReference type="EMBL" id="KAF2184247.1"/>
    </source>
</evidence>
<sequence>MSSEGRGASLVNVFWSSGVACVPLDPSHQARVYLNLDTHSEGLLLPHSSIVCPLRPARHERWFSTYAYIEALDLLAVVPVVIG</sequence>
<dbReference type="Proteomes" id="UP000800200">
    <property type="component" value="Unassembled WGS sequence"/>
</dbReference>
<organism evidence="1 2">
    <name type="scientific">Zopfia rhizophila CBS 207.26</name>
    <dbReference type="NCBI Taxonomy" id="1314779"/>
    <lineage>
        <taxon>Eukaryota</taxon>
        <taxon>Fungi</taxon>
        <taxon>Dikarya</taxon>
        <taxon>Ascomycota</taxon>
        <taxon>Pezizomycotina</taxon>
        <taxon>Dothideomycetes</taxon>
        <taxon>Dothideomycetes incertae sedis</taxon>
        <taxon>Zopfiaceae</taxon>
        <taxon>Zopfia</taxon>
    </lineage>
</organism>
<dbReference type="EMBL" id="ML994638">
    <property type="protein sequence ID" value="KAF2184247.1"/>
    <property type="molecule type" value="Genomic_DNA"/>
</dbReference>
<gene>
    <name evidence="1" type="ORF">K469DRAFT_179610</name>
</gene>
<accession>A0A6A6DX38</accession>